<feature type="signal peptide" evidence="6">
    <location>
        <begin position="1"/>
        <end position="32"/>
    </location>
</feature>
<reference evidence="9" key="1">
    <citation type="journal article" date="2019" name="Int. J. Syst. Evol. Microbiol.">
        <title>The Global Catalogue of Microorganisms (GCM) 10K type strain sequencing project: providing services to taxonomists for standard genome sequencing and annotation.</title>
        <authorList>
            <consortium name="The Broad Institute Genomics Platform"/>
            <consortium name="The Broad Institute Genome Sequencing Center for Infectious Disease"/>
            <person name="Wu L."/>
            <person name="Ma J."/>
        </authorList>
    </citation>
    <scope>NUCLEOTIDE SEQUENCE [LARGE SCALE GENOMIC DNA]</scope>
    <source>
        <strain evidence="9">CGMCC 4.7132</strain>
    </source>
</reference>
<dbReference type="Pfam" id="PF00877">
    <property type="entry name" value="NLPC_P60"/>
    <property type="match status" value="1"/>
</dbReference>
<sequence>MPVRSVRKGLVPVAAAGLAAAVLLTSQGSAVAEPRPTVAQARARLAKLQDQADAMVERYNTVNERYKTARQKYRRLDGEFGRERAKVDDLRDSVVSAASNLYQYGEMTSVSGIISQDDPSRLLSALAVAGQVSEGQARTLREFDLATRGLRARRGKAKVAYDDMAKVLADVAKERKKVERLVGEQERLLRRLNEFNAGDSGSRGIRYDGKASGNARVALQFAFAQVGKPYRWGATGPGSYDCSGFAQASWGKAGVKLPRTTYQQWAWGARRQVSLDKLQPGDLLFSRGLGHMGIYAGDGKMVHSPHTGDVVKVVALDAYWRGRLMGAVRP</sequence>
<keyword evidence="9" id="KW-1185">Reference proteome</keyword>
<name>A0ABV9CLA2_9ACTN</name>
<evidence type="ECO:0000313" key="9">
    <source>
        <dbReference type="Proteomes" id="UP001596004"/>
    </source>
</evidence>
<evidence type="ECO:0000259" key="7">
    <source>
        <dbReference type="PROSITE" id="PS51935"/>
    </source>
</evidence>
<dbReference type="InterPro" id="IPR000064">
    <property type="entry name" value="NLP_P60_dom"/>
</dbReference>
<evidence type="ECO:0000256" key="6">
    <source>
        <dbReference type="SAM" id="SignalP"/>
    </source>
</evidence>
<protein>
    <submittedName>
        <fullName evidence="8">C40 family peptidase</fullName>
    </submittedName>
</protein>
<proteinExistence type="inferred from homology"/>
<organism evidence="8 9">
    <name type="scientific">Sphaerisporangium dianthi</name>
    <dbReference type="NCBI Taxonomy" id="1436120"/>
    <lineage>
        <taxon>Bacteria</taxon>
        <taxon>Bacillati</taxon>
        <taxon>Actinomycetota</taxon>
        <taxon>Actinomycetes</taxon>
        <taxon>Streptosporangiales</taxon>
        <taxon>Streptosporangiaceae</taxon>
        <taxon>Sphaerisporangium</taxon>
    </lineage>
</organism>
<dbReference type="PANTHER" id="PTHR47359:SF3">
    <property type="entry name" value="NLP_P60 DOMAIN-CONTAINING PROTEIN-RELATED"/>
    <property type="match status" value="1"/>
</dbReference>
<keyword evidence="3" id="KW-0378">Hydrolase</keyword>
<comment type="caution">
    <text evidence="8">The sequence shown here is derived from an EMBL/GenBank/DDBJ whole genome shotgun (WGS) entry which is preliminary data.</text>
</comment>
<feature type="domain" description="NlpC/P60" evidence="7">
    <location>
        <begin position="212"/>
        <end position="330"/>
    </location>
</feature>
<dbReference type="Gene3D" id="6.10.250.3150">
    <property type="match status" value="1"/>
</dbReference>
<keyword evidence="2" id="KW-0645">Protease</keyword>
<comment type="similarity">
    <text evidence="1">Belongs to the peptidase C40 family.</text>
</comment>
<gene>
    <name evidence="8" type="ORF">ACFO60_22330</name>
</gene>
<dbReference type="PANTHER" id="PTHR47359">
    <property type="entry name" value="PEPTIDOGLYCAN DL-ENDOPEPTIDASE CWLO"/>
    <property type="match status" value="1"/>
</dbReference>
<dbReference type="PROSITE" id="PS51935">
    <property type="entry name" value="NLPC_P60"/>
    <property type="match status" value="1"/>
</dbReference>
<evidence type="ECO:0000256" key="5">
    <source>
        <dbReference type="SAM" id="Coils"/>
    </source>
</evidence>
<dbReference type="Proteomes" id="UP001596004">
    <property type="component" value="Unassembled WGS sequence"/>
</dbReference>
<evidence type="ECO:0000313" key="8">
    <source>
        <dbReference type="EMBL" id="MFC4533517.1"/>
    </source>
</evidence>
<keyword evidence="6" id="KW-0732">Signal</keyword>
<dbReference type="EMBL" id="JBHSFP010000016">
    <property type="protein sequence ID" value="MFC4533517.1"/>
    <property type="molecule type" value="Genomic_DNA"/>
</dbReference>
<dbReference type="SUPFAM" id="SSF54001">
    <property type="entry name" value="Cysteine proteinases"/>
    <property type="match status" value="1"/>
</dbReference>
<keyword evidence="4" id="KW-0788">Thiol protease</keyword>
<feature type="coiled-coil region" evidence="5">
    <location>
        <begin position="38"/>
        <end position="79"/>
    </location>
</feature>
<evidence type="ECO:0000256" key="4">
    <source>
        <dbReference type="ARBA" id="ARBA00022807"/>
    </source>
</evidence>
<dbReference type="InterPro" id="IPR051794">
    <property type="entry name" value="PG_Endopeptidase_C40"/>
</dbReference>
<dbReference type="RefSeq" id="WP_380843059.1">
    <property type="nucleotide sequence ID" value="NZ_JBHSFP010000016.1"/>
</dbReference>
<accession>A0ABV9CLA2</accession>
<evidence type="ECO:0000256" key="3">
    <source>
        <dbReference type="ARBA" id="ARBA00022801"/>
    </source>
</evidence>
<evidence type="ECO:0000256" key="2">
    <source>
        <dbReference type="ARBA" id="ARBA00022670"/>
    </source>
</evidence>
<dbReference type="Gene3D" id="3.90.1720.10">
    <property type="entry name" value="endopeptidase domain like (from Nostoc punctiforme)"/>
    <property type="match status" value="1"/>
</dbReference>
<dbReference type="InterPro" id="IPR038765">
    <property type="entry name" value="Papain-like_cys_pep_sf"/>
</dbReference>
<feature type="chain" id="PRO_5046713388" evidence="6">
    <location>
        <begin position="33"/>
        <end position="330"/>
    </location>
</feature>
<evidence type="ECO:0000256" key="1">
    <source>
        <dbReference type="ARBA" id="ARBA00007074"/>
    </source>
</evidence>
<keyword evidence="5" id="KW-0175">Coiled coil</keyword>